<dbReference type="Pfam" id="PF12697">
    <property type="entry name" value="Abhydrolase_6"/>
    <property type="match status" value="1"/>
</dbReference>
<dbReference type="PANTHER" id="PTHR37017">
    <property type="entry name" value="AB HYDROLASE-1 DOMAIN-CONTAINING PROTEIN-RELATED"/>
    <property type="match status" value="1"/>
</dbReference>
<keyword evidence="1" id="KW-0732">Signal</keyword>
<keyword evidence="3" id="KW-0378">Hydrolase</keyword>
<evidence type="ECO:0000256" key="1">
    <source>
        <dbReference type="SAM" id="SignalP"/>
    </source>
</evidence>
<comment type="caution">
    <text evidence="3">The sequence shown here is derived from an EMBL/GenBank/DDBJ whole genome shotgun (WGS) entry which is preliminary data.</text>
</comment>
<dbReference type="Gene3D" id="3.40.50.1820">
    <property type="entry name" value="alpha/beta hydrolase"/>
    <property type="match status" value="1"/>
</dbReference>
<dbReference type="GO" id="GO:0016787">
    <property type="term" value="F:hydrolase activity"/>
    <property type="evidence" value="ECO:0007669"/>
    <property type="project" value="UniProtKB-KW"/>
</dbReference>
<feature type="domain" description="AB hydrolase-1" evidence="2">
    <location>
        <begin position="51"/>
        <end position="271"/>
    </location>
</feature>
<dbReference type="Proteomes" id="UP000606194">
    <property type="component" value="Unassembled WGS sequence"/>
</dbReference>
<sequence length="282" mass="29661">MNRSSTYQRVRTPLSLLATASVATALIATAAAPAHADRTTSARDSEKKPTVVLVHGAFADSTSWNGVIRRLRHEGYPVVAAANPLRGLNNDASYLEEVLAGIDGPVVLAGHSYGGSVISDAAHDADNVKALVFIAAFIPEKGESAAELSGKFPGSTLGDALRSVPVTLPDGSRDADLTIEPSDFHQQFAADVPRNTTDLMSVTQRPITNAALADDASEPGWKNIPSWAVVATQDRNIPAQAQIFMAQRAHAHITRVRASHAVSVSHPADVAGVIEAAARTVR</sequence>
<feature type="signal peptide" evidence="1">
    <location>
        <begin position="1"/>
        <end position="36"/>
    </location>
</feature>
<proteinExistence type="predicted"/>
<protein>
    <submittedName>
        <fullName evidence="3">Alpha/beta hydrolase</fullName>
    </submittedName>
</protein>
<gene>
    <name evidence="3" type="ORF">GCM10010269_82430</name>
</gene>
<reference evidence="3" key="2">
    <citation type="submission" date="2020-09" db="EMBL/GenBank/DDBJ databases">
        <authorList>
            <person name="Sun Q."/>
            <person name="Ohkuma M."/>
        </authorList>
    </citation>
    <scope>NUCLEOTIDE SEQUENCE</scope>
    <source>
        <strain evidence="3">JCM 4386</strain>
    </source>
</reference>
<dbReference type="InterPro" id="IPR000073">
    <property type="entry name" value="AB_hydrolase_1"/>
</dbReference>
<dbReference type="EMBL" id="BMTL01000072">
    <property type="protein sequence ID" value="GGS31421.1"/>
    <property type="molecule type" value="Genomic_DNA"/>
</dbReference>
<organism evidence="3 4">
    <name type="scientific">Streptomyces humidus</name>
    <dbReference type="NCBI Taxonomy" id="52259"/>
    <lineage>
        <taxon>Bacteria</taxon>
        <taxon>Bacillati</taxon>
        <taxon>Actinomycetota</taxon>
        <taxon>Actinomycetes</taxon>
        <taxon>Kitasatosporales</taxon>
        <taxon>Streptomycetaceae</taxon>
        <taxon>Streptomyces</taxon>
    </lineage>
</organism>
<dbReference type="RefSeq" id="WP_190154449.1">
    <property type="nucleotide sequence ID" value="NZ_BMTL01000072.1"/>
</dbReference>
<accession>A0A918GE68</accession>
<dbReference type="InterPro" id="IPR029058">
    <property type="entry name" value="AB_hydrolase_fold"/>
</dbReference>
<keyword evidence="4" id="KW-1185">Reference proteome</keyword>
<dbReference type="SUPFAM" id="SSF53474">
    <property type="entry name" value="alpha/beta-Hydrolases"/>
    <property type="match status" value="1"/>
</dbReference>
<reference evidence="3" key="1">
    <citation type="journal article" date="2014" name="Int. J. Syst. Evol. Microbiol.">
        <title>Complete genome sequence of Corynebacterium casei LMG S-19264T (=DSM 44701T), isolated from a smear-ripened cheese.</title>
        <authorList>
            <consortium name="US DOE Joint Genome Institute (JGI-PGF)"/>
            <person name="Walter F."/>
            <person name="Albersmeier A."/>
            <person name="Kalinowski J."/>
            <person name="Ruckert C."/>
        </authorList>
    </citation>
    <scope>NUCLEOTIDE SEQUENCE</scope>
    <source>
        <strain evidence="3">JCM 4386</strain>
    </source>
</reference>
<dbReference type="InterPro" id="IPR052897">
    <property type="entry name" value="Sec-Metab_Biosynth_Hydrolase"/>
</dbReference>
<evidence type="ECO:0000313" key="4">
    <source>
        <dbReference type="Proteomes" id="UP000606194"/>
    </source>
</evidence>
<evidence type="ECO:0000313" key="3">
    <source>
        <dbReference type="EMBL" id="GGS31421.1"/>
    </source>
</evidence>
<feature type="chain" id="PRO_5037617426" evidence="1">
    <location>
        <begin position="37"/>
        <end position="282"/>
    </location>
</feature>
<name>A0A918GE68_9ACTN</name>
<dbReference type="PANTHER" id="PTHR37017:SF11">
    <property type="entry name" value="ESTERASE_LIPASE_THIOESTERASE DOMAIN-CONTAINING PROTEIN"/>
    <property type="match status" value="1"/>
</dbReference>
<evidence type="ECO:0000259" key="2">
    <source>
        <dbReference type="Pfam" id="PF12697"/>
    </source>
</evidence>
<dbReference type="AlphaFoldDB" id="A0A918GE68"/>